<evidence type="ECO:0000256" key="1">
    <source>
        <dbReference type="SAM" id="Coils"/>
    </source>
</evidence>
<keyword evidence="4" id="KW-1185">Reference proteome</keyword>
<sequence>MSTPLSPIPSASLNAKTPSTAHRNPGSLSHRGSPKSPLINMDDNDEITYDDDPPSSPFVSMIDQENVSPMKPSVEQCSPLKDVWKFAEKEQTAETPAKTPAEALSPIKTSRKNRSPSKSSAVEGTPAPSEPTLRDNEGLTIAIDAMEQDKLADATFGDISYYQPAAETLDVVDEKVEETNVDDTCFSNFSEIPNTDMTMFAKLGNRSPAKQLFSDARTPRRTPRTPGTARKRDYNDHDRSPSPTPRRHKTPMVDNDTTNLLLDFTQQMDTFAASSRRSPSKRNSPTKSTTESNLRSYLNEQRSPRKSSATPATPRAGRRESNLLNLLDFDLPPAPTPRSVPTITVRELESVKSSYQSQISSLTATLSGRAAEVESLKKAVADAERRVGESQEQVRDEVSRREHAEREKAEWEKRGIEVEEVLRSIREEVIGNEKEREELLRKLEESERRTEEAEARSTDLEARAIEAEGKLVDQSTMAPAADSDAAAAPAGKDAAGPTGGAARFTAEEVQKQIDEKVATLCRELHVVYKKKHETKVAALKKSYESKAEKKTTELSRKIDDLTKQITTLQSAHDATQTKADMSSTTIGPTTSEADLRRLDAQAKELESQKAQLASLTGELEAARAERALLKQELDAERREKGELVAAVDEMLALQAEQVADGSAQNQGGGATPARARDAVEDFRRSRRVSVSDEFRRSTAAGGHGASGGSAAHAAAAAAADKPDFRSSAIGRPSGLRTPGSRGSGLARPAVQAGKSRMMSNIERMGSGRGGLE</sequence>
<accession>A0A6A6BNG6</accession>
<protein>
    <submittedName>
        <fullName evidence="3">Uncharacterized protein</fullName>
    </submittedName>
</protein>
<feature type="compositionally biased region" description="Basic and acidic residues" evidence="2">
    <location>
        <begin position="230"/>
        <end position="240"/>
    </location>
</feature>
<keyword evidence="1" id="KW-0175">Coiled coil</keyword>
<reference evidence="3" key="1">
    <citation type="journal article" date="2020" name="Stud. Mycol.">
        <title>101 Dothideomycetes genomes: a test case for predicting lifestyles and emergence of pathogens.</title>
        <authorList>
            <person name="Haridas S."/>
            <person name="Albert R."/>
            <person name="Binder M."/>
            <person name="Bloem J."/>
            <person name="Labutti K."/>
            <person name="Salamov A."/>
            <person name="Andreopoulos B."/>
            <person name="Baker S."/>
            <person name="Barry K."/>
            <person name="Bills G."/>
            <person name="Bluhm B."/>
            <person name="Cannon C."/>
            <person name="Castanera R."/>
            <person name="Culley D."/>
            <person name="Daum C."/>
            <person name="Ezra D."/>
            <person name="Gonzalez J."/>
            <person name="Henrissat B."/>
            <person name="Kuo A."/>
            <person name="Liang C."/>
            <person name="Lipzen A."/>
            <person name="Lutzoni F."/>
            <person name="Magnuson J."/>
            <person name="Mondo S."/>
            <person name="Nolan M."/>
            <person name="Ohm R."/>
            <person name="Pangilinan J."/>
            <person name="Park H.-J."/>
            <person name="Ramirez L."/>
            <person name="Alfaro M."/>
            <person name="Sun H."/>
            <person name="Tritt A."/>
            <person name="Yoshinaga Y."/>
            <person name="Zwiers L.-H."/>
            <person name="Turgeon B."/>
            <person name="Goodwin S."/>
            <person name="Spatafora J."/>
            <person name="Crous P."/>
            <person name="Grigoriev I."/>
        </authorList>
    </citation>
    <scope>NUCLEOTIDE SEQUENCE</scope>
    <source>
        <strain evidence="3">CBS 121167</strain>
    </source>
</reference>
<dbReference type="Pfam" id="PF12709">
    <property type="entry name" value="Fungal_TACC"/>
    <property type="match status" value="1"/>
</dbReference>
<dbReference type="InterPro" id="IPR024312">
    <property type="entry name" value="TACC_fungi"/>
</dbReference>
<feature type="compositionally biased region" description="Basic and acidic residues" evidence="2">
    <location>
        <begin position="674"/>
        <end position="696"/>
    </location>
</feature>
<evidence type="ECO:0000313" key="3">
    <source>
        <dbReference type="EMBL" id="KAF2144963.1"/>
    </source>
</evidence>
<dbReference type="SUPFAM" id="SSF57997">
    <property type="entry name" value="Tropomyosin"/>
    <property type="match status" value="1"/>
</dbReference>
<feature type="compositionally biased region" description="Low complexity" evidence="2">
    <location>
        <begin position="478"/>
        <end position="500"/>
    </location>
</feature>
<name>A0A6A6BNG6_9PEZI</name>
<feature type="compositionally biased region" description="Low complexity" evidence="2">
    <location>
        <begin position="93"/>
        <end position="103"/>
    </location>
</feature>
<feature type="compositionally biased region" description="Low complexity" evidence="2">
    <location>
        <begin position="274"/>
        <end position="290"/>
    </location>
</feature>
<feature type="region of interest" description="Disordered" evidence="2">
    <location>
        <begin position="271"/>
        <end position="333"/>
    </location>
</feature>
<feature type="region of interest" description="Disordered" evidence="2">
    <location>
        <begin position="1"/>
        <end position="75"/>
    </location>
</feature>
<feature type="region of interest" description="Disordered" evidence="2">
    <location>
        <begin position="208"/>
        <end position="254"/>
    </location>
</feature>
<feature type="region of interest" description="Disordered" evidence="2">
    <location>
        <begin position="442"/>
        <end position="500"/>
    </location>
</feature>
<feature type="compositionally biased region" description="Basic and acidic residues" evidence="2">
    <location>
        <begin position="442"/>
        <end position="471"/>
    </location>
</feature>
<dbReference type="OrthoDB" id="5367584at2759"/>
<gene>
    <name evidence="3" type="ORF">K452DRAFT_305915</name>
</gene>
<feature type="compositionally biased region" description="Low complexity" evidence="2">
    <location>
        <begin position="322"/>
        <end position="331"/>
    </location>
</feature>
<dbReference type="AlphaFoldDB" id="A0A6A6BNG6"/>
<feature type="compositionally biased region" description="Polar residues" evidence="2">
    <location>
        <begin position="1"/>
        <end position="22"/>
    </location>
</feature>
<evidence type="ECO:0000313" key="4">
    <source>
        <dbReference type="Proteomes" id="UP000799438"/>
    </source>
</evidence>
<dbReference type="GeneID" id="54300434"/>
<feature type="region of interest" description="Disordered" evidence="2">
    <location>
        <begin position="88"/>
        <end position="137"/>
    </location>
</feature>
<dbReference type="Proteomes" id="UP000799438">
    <property type="component" value="Unassembled WGS sequence"/>
</dbReference>
<feature type="region of interest" description="Disordered" evidence="2">
    <location>
        <begin position="658"/>
        <end position="772"/>
    </location>
</feature>
<dbReference type="EMBL" id="ML995478">
    <property type="protein sequence ID" value="KAF2144963.1"/>
    <property type="molecule type" value="Genomic_DNA"/>
</dbReference>
<feature type="compositionally biased region" description="Low complexity" evidence="2">
    <location>
        <begin position="708"/>
        <end position="719"/>
    </location>
</feature>
<dbReference type="RefSeq" id="XP_033400675.1">
    <property type="nucleotide sequence ID" value="XM_033542937.1"/>
</dbReference>
<feature type="coiled-coil region" evidence="1">
    <location>
        <begin position="595"/>
        <end position="639"/>
    </location>
</feature>
<organism evidence="3 4">
    <name type="scientific">Aplosporella prunicola CBS 121167</name>
    <dbReference type="NCBI Taxonomy" id="1176127"/>
    <lineage>
        <taxon>Eukaryota</taxon>
        <taxon>Fungi</taxon>
        <taxon>Dikarya</taxon>
        <taxon>Ascomycota</taxon>
        <taxon>Pezizomycotina</taxon>
        <taxon>Dothideomycetes</taxon>
        <taxon>Dothideomycetes incertae sedis</taxon>
        <taxon>Botryosphaeriales</taxon>
        <taxon>Aplosporellaceae</taxon>
        <taxon>Aplosporella</taxon>
    </lineage>
</organism>
<evidence type="ECO:0000256" key="2">
    <source>
        <dbReference type="SAM" id="MobiDB-lite"/>
    </source>
</evidence>
<feature type="region of interest" description="Disordered" evidence="2">
    <location>
        <begin position="569"/>
        <end position="592"/>
    </location>
</feature>
<feature type="compositionally biased region" description="Acidic residues" evidence="2">
    <location>
        <begin position="42"/>
        <end position="53"/>
    </location>
</feature>
<feature type="compositionally biased region" description="Polar residues" evidence="2">
    <location>
        <begin position="291"/>
        <end position="311"/>
    </location>
</feature>
<proteinExistence type="predicted"/>